<dbReference type="Proteomes" id="UP000063234">
    <property type="component" value="Chromosome"/>
</dbReference>
<evidence type="ECO:0000256" key="4">
    <source>
        <dbReference type="ARBA" id="ARBA00023136"/>
    </source>
</evidence>
<dbReference type="STRING" id="1298851.TST_0259"/>
<evidence type="ECO:0000313" key="7">
    <source>
        <dbReference type="EMBL" id="BAT71068.1"/>
    </source>
</evidence>
<evidence type="ECO:0000256" key="2">
    <source>
        <dbReference type="ARBA" id="ARBA00022692"/>
    </source>
</evidence>
<keyword evidence="8" id="KW-1185">Reference proteome</keyword>
<dbReference type="PANTHER" id="PTHR37422:SF13">
    <property type="entry name" value="LIPOPOLYSACCHARIDE BIOSYNTHESIS PROTEIN PA4999-RELATED"/>
    <property type="match status" value="1"/>
</dbReference>
<feature type="domain" description="O-antigen ligase-related" evidence="6">
    <location>
        <begin position="203"/>
        <end position="360"/>
    </location>
</feature>
<feature type="transmembrane region" description="Helical" evidence="5">
    <location>
        <begin position="202"/>
        <end position="232"/>
    </location>
</feature>
<evidence type="ECO:0000256" key="3">
    <source>
        <dbReference type="ARBA" id="ARBA00022989"/>
    </source>
</evidence>
<evidence type="ECO:0000256" key="5">
    <source>
        <dbReference type="SAM" id="Phobius"/>
    </source>
</evidence>
<keyword evidence="4 5" id="KW-0472">Membrane</keyword>
<name>A0A0S3QRW9_THET7</name>
<feature type="transmembrane region" description="Helical" evidence="5">
    <location>
        <begin position="12"/>
        <end position="32"/>
    </location>
</feature>
<protein>
    <recommendedName>
        <fullName evidence="6">O-antigen ligase-related domain-containing protein</fullName>
    </recommendedName>
</protein>
<dbReference type="Pfam" id="PF04932">
    <property type="entry name" value="Wzy_C"/>
    <property type="match status" value="1"/>
</dbReference>
<evidence type="ECO:0000313" key="8">
    <source>
        <dbReference type="Proteomes" id="UP000063234"/>
    </source>
</evidence>
<feature type="transmembrane region" description="Helical" evidence="5">
    <location>
        <begin position="303"/>
        <end position="323"/>
    </location>
</feature>
<feature type="transmembrane region" description="Helical" evidence="5">
    <location>
        <begin position="252"/>
        <end position="270"/>
    </location>
</feature>
<evidence type="ECO:0000256" key="1">
    <source>
        <dbReference type="ARBA" id="ARBA00004141"/>
    </source>
</evidence>
<accession>A0A0S3QRW9</accession>
<dbReference type="EMBL" id="AP013035">
    <property type="protein sequence ID" value="BAT71068.1"/>
    <property type="molecule type" value="Genomic_DNA"/>
</dbReference>
<dbReference type="KEGG" id="ttk:TST_0259"/>
<keyword evidence="3 5" id="KW-1133">Transmembrane helix</keyword>
<feature type="transmembrane region" description="Helical" evidence="5">
    <location>
        <begin position="408"/>
        <end position="426"/>
    </location>
</feature>
<feature type="transmembrane region" description="Helical" evidence="5">
    <location>
        <begin position="38"/>
        <end position="55"/>
    </location>
</feature>
<organism evidence="7 8">
    <name type="scientific">Thermosulfidibacter takaii (strain DSM 17441 / JCM 13301 / NBRC 103674 / ABI70S6)</name>
    <dbReference type="NCBI Taxonomy" id="1298851"/>
    <lineage>
        <taxon>Bacteria</taxon>
        <taxon>Pseudomonadati</taxon>
        <taxon>Thermosulfidibacterota</taxon>
        <taxon>Thermosulfidibacteria</taxon>
        <taxon>Thermosulfidibacterales</taxon>
        <taxon>Thermosulfidibacteraceae</taxon>
    </lineage>
</organism>
<dbReference type="AlphaFoldDB" id="A0A0S3QRW9"/>
<proteinExistence type="predicted"/>
<dbReference type="PANTHER" id="PTHR37422">
    <property type="entry name" value="TEICHURONIC ACID BIOSYNTHESIS PROTEIN TUAE"/>
    <property type="match status" value="1"/>
</dbReference>
<feature type="transmembrane region" description="Helical" evidence="5">
    <location>
        <begin position="90"/>
        <end position="110"/>
    </location>
</feature>
<feature type="transmembrane region" description="Helical" evidence="5">
    <location>
        <begin position="67"/>
        <end position="84"/>
    </location>
</feature>
<keyword evidence="2 5" id="KW-0812">Transmembrane</keyword>
<sequence length="442" mass="51887">MHIKVYEKKINLLNVILFLIFITSSFDIFLNIRIEGFSIRFFYFLEFILFLIFMYKFMKYEIKSIRLVGYQYLISWFFILLIFAPRTTILLRSIGYIVWLFVLILLVGLISTLISTEKQFYKIFDYYIKSFYYISLFGLLQFILGLSGVDILVTQKWLPNLIRINGFSYEPSYYASYLIIGWSLLFYLINKSKKYKQKYKKVFFLITLSIILSSSRMGILTMFLISFSYYFISSLKILLFRFSINKSHIRHIIILFLVLVLIICFIIKYWDTVKFLLAGLAIGVESAHSTKPRITSMMDTLKIFLNSPIIGYSLGGIASGIAKLHGVYISTQLEAKHYEGMNIFLQVLAASGLIGFTFFLSYLSYLFYKACIVSKRVKLFLYDYSIIIKGLCFSLFWELFILSLNQNILRNYLWIAIAMLSTSILIGKKHIKEKNDDIDHRL</sequence>
<dbReference type="GO" id="GO:0016020">
    <property type="term" value="C:membrane"/>
    <property type="evidence" value="ECO:0007669"/>
    <property type="project" value="UniProtKB-SubCell"/>
</dbReference>
<feature type="transmembrane region" description="Helical" evidence="5">
    <location>
        <begin position="380"/>
        <end position="402"/>
    </location>
</feature>
<feature type="transmembrane region" description="Helical" evidence="5">
    <location>
        <begin position="131"/>
        <end position="153"/>
    </location>
</feature>
<comment type="subcellular location">
    <subcellularLocation>
        <location evidence="1">Membrane</location>
        <topology evidence="1">Multi-pass membrane protein</topology>
    </subcellularLocation>
</comment>
<gene>
    <name evidence="7" type="ORF">TST_0259</name>
</gene>
<feature type="transmembrane region" description="Helical" evidence="5">
    <location>
        <begin position="343"/>
        <end position="368"/>
    </location>
</feature>
<dbReference type="InterPro" id="IPR051533">
    <property type="entry name" value="WaaL-like"/>
</dbReference>
<evidence type="ECO:0000259" key="6">
    <source>
        <dbReference type="Pfam" id="PF04932"/>
    </source>
</evidence>
<dbReference type="InterPro" id="IPR007016">
    <property type="entry name" value="O-antigen_ligase-rel_domated"/>
</dbReference>
<feature type="transmembrane region" description="Helical" evidence="5">
    <location>
        <begin position="173"/>
        <end position="190"/>
    </location>
</feature>
<reference evidence="8" key="1">
    <citation type="journal article" date="2018" name="Science">
        <title>A primordial and reversible TCA cycle in a facultatively chemolithoautotrophic thermophile.</title>
        <authorList>
            <person name="Nunoura T."/>
            <person name="Chikaraishi Y."/>
            <person name="Izaki R."/>
            <person name="Suwa T."/>
            <person name="Sato T."/>
            <person name="Harada T."/>
            <person name="Mori K."/>
            <person name="Kato Y."/>
            <person name="Miyazaki M."/>
            <person name="Shimamura S."/>
            <person name="Yanagawa K."/>
            <person name="Shuto A."/>
            <person name="Ohkouchi N."/>
            <person name="Fujita N."/>
            <person name="Takaki Y."/>
            <person name="Atomi H."/>
            <person name="Takai K."/>
        </authorList>
    </citation>
    <scope>NUCLEOTIDE SEQUENCE [LARGE SCALE GENOMIC DNA]</scope>
    <source>
        <strain evidence="8">DSM 17441 / JCM 13301 / NBRC 103674 / ABI70S6</strain>
    </source>
</reference>